<dbReference type="PANTHER" id="PTHR36156:SF2">
    <property type="entry name" value="CUPIN TYPE-2 DOMAIN-CONTAINING PROTEIN"/>
    <property type="match status" value="1"/>
</dbReference>
<gene>
    <name evidence="1" type="ORF">O4220_00190</name>
</gene>
<dbReference type="Gene3D" id="2.60.120.10">
    <property type="entry name" value="Jelly Rolls"/>
    <property type="match status" value="1"/>
</dbReference>
<accession>A0ABT4M7I2</accession>
<evidence type="ECO:0000313" key="2">
    <source>
        <dbReference type="Proteomes" id="UP001081071"/>
    </source>
</evidence>
<name>A0ABT4M7I2_9NOCA</name>
<dbReference type="InterPro" id="IPR014710">
    <property type="entry name" value="RmlC-like_jellyroll"/>
</dbReference>
<dbReference type="PANTHER" id="PTHR36156">
    <property type="entry name" value="SLR2101 PROTEIN"/>
    <property type="match status" value="1"/>
</dbReference>
<dbReference type="SUPFAM" id="SSF51182">
    <property type="entry name" value="RmlC-like cupins"/>
    <property type="match status" value="1"/>
</dbReference>
<dbReference type="InterPro" id="IPR047142">
    <property type="entry name" value="OryJ/VirC-like"/>
</dbReference>
<evidence type="ECO:0000313" key="1">
    <source>
        <dbReference type="EMBL" id="MCZ4516914.1"/>
    </source>
</evidence>
<organism evidence="1 2">
    <name type="scientific">Rhodococcus ruber</name>
    <dbReference type="NCBI Taxonomy" id="1830"/>
    <lineage>
        <taxon>Bacteria</taxon>
        <taxon>Bacillati</taxon>
        <taxon>Actinomycetota</taxon>
        <taxon>Actinomycetes</taxon>
        <taxon>Mycobacteriales</taxon>
        <taxon>Nocardiaceae</taxon>
        <taxon>Rhodococcus</taxon>
    </lineage>
</organism>
<keyword evidence="2" id="KW-1185">Reference proteome</keyword>
<dbReference type="EMBL" id="JAPWIJ010000001">
    <property type="protein sequence ID" value="MCZ4516914.1"/>
    <property type="molecule type" value="Genomic_DNA"/>
</dbReference>
<reference evidence="1" key="1">
    <citation type="submission" date="2022-12" db="EMBL/GenBank/DDBJ databases">
        <authorList>
            <person name="Krivoruchko A.V."/>
            <person name="Elkin A."/>
        </authorList>
    </citation>
    <scope>NUCLEOTIDE SEQUENCE</scope>
    <source>
        <strain evidence="1">IEGM 1391</strain>
    </source>
</reference>
<protein>
    <submittedName>
        <fullName evidence="1">Cupin domain-containing protein</fullName>
    </submittedName>
</protein>
<dbReference type="InterPro" id="IPR011051">
    <property type="entry name" value="RmlC_Cupin_sf"/>
</dbReference>
<comment type="caution">
    <text evidence="1">The sequence shown here is derived from an EMBL/GenBank/DDBJ whole genome shotgun (WGS) entry which is preliminary data.</text>
</comment>
<sequence length="176" mass="19111">MKRYVMGARSDGTSDVLIEDSYDVLSVIIPGQASAKDVWVSSETPADVSGIEDTVSDTLVHEPPDTGSIFRVLKVEPGEKNEGNVDELLAMHDTLASDVVPDREYLQSAKHPSMHRTNTLNYMVLVSGQLTALTENRDVVLQPGDLLVQKGCMHGWRNDGDETAVLVAAMIDAEST</sequence>
<dbReference type="CDD" id="cd02231">
    <property type="entry name" value="cupin_BLL6423-like"/>
    <property type="match status" value="1"/>
</dbReference>
<dbReference type="RefSeq" id="WP_269601555.1">
    <property type="nucleotide sequence ID" value="NZ_JAPWIJ010000001.1"/>
</dbReference>
<proteinExistence type="predicted"/>
<dbReference type="Proteomes" id="UP001081071">
    <property type="component" value="Unassembled WGS sequence"/>
</dbReference>